<dbReference type="SUPFAM" id="SSF47954">
    <property type="entry name" value="Cyclin-like"/>
    <property type="match status" value="1"/>
</dbReference>
<comment type="caution">
    <text evidence="2">The sequence shown here is derived from an EMBL/GenBank/DDBJ whole genome shotgun (WGS) entry which is preliminary data.</text>
</comment>
<organism evidence="2 3">
    <name type="scientific">Catenaria anguillulae PL171</name>
    <dbReference type="NCBI Taxonomy" id="765915"/>
    <lineage>
        <taxon>Eukaryota</taxon>
        <taxon>Fungi</taxon>
        <taxon>Fungi incertae sedis</taxon>
        <taxon>Blastocladiomycota</taxon>
        <taxon>Blastocladiomycetes</taxon>
        <taxon>Blastocladiales</taxon>
        <taxon>Catenariaceae</taxon>
        <taxon>Catenaria</taxon>
    </lineage>
</organism>
<feature type="compositionally biased region" description="Acidic residues" evidence="1">
    <location>
        <begin position="249"/>
        <end position="261"/>
    </location>
</feature>
<evidence type="ECO:0000256" key="1">
    <source>
        <dbReference type="SAM" id="MobiDB-lite"/>
    </source>
</evidence>
<feature type="region of interest" description="Disordered" evidence="1">
    <location>
        <begin position="123"/>
        <end position="201"/>
    </location>
</feature>
<keyword evidence="3" id="KW-1185">Reference proteome</keyword>
<name>A0A1Y2HGS9_9FUNG</name>
<dbReference type="OrthoDB" id="25002at2759"/>
<feature type="compositionally biased region" description="Low complexity" evidence="1">
    <location>
        <begin position="178"/>
        <end position="191"/>
    </location>
</feature>
<dbReference type="GO" id="GO:0006357">
    <property type="term" value="P:regulation of transcription by RNA polymerase II"/>
    <property type="evidence" value="ECO:0007669"/>
    <property type="project" value="InterPro"/>
</dbReference>
<feature type="compositionally biased region" description="Low complexity" evidence="1">
    <location>
        <begin position="233"/>
        <end position="248"/>
    </location>
</feature>
<dbReference type="GO" id="GO:0016538">
    <property type="term" value="F:cyclin-dependent protein serine/threonine kinase regulator activity"/>
    <property type="evidence" value="ECO:0007669"/>
    <property type="project" value="InterPro"/>
</dbReference>
<dbReference type="Gene3D" id="1.10.472.10">
    <property type="entry name" value="Cyclin-like"/>
    <property type="match status" value="1"/>
</dbReference>
<feature type="compositionally biased region" description="Low complexity" evidence="1">
    <location>
        <begin position="142"/>
        <end position="168"/>
    </location>
</feature>
<dbReference type="PANTHER" id="PTHR10026">
    <property type="entry name" value="CYCLIN"/>
    <property type="match status" value="1"/>
</dbReference>
<dbReference type="InterPro" id="IPR048055">
    <property type="entry name" value="Cyclin-Q_first_cyclin_box"/>
</dbReference>
<dbReference type="CDD" id="cd20534">
    <property type="entry name" value="CYCLIN_CCNM_CCNQ_rpt1"/>
    <property type="match status" value="1"/>
</dbReference>
<dbReference type="Proteomes" id="UP000193411">
    <property type="component" value="Unassembled WGS sequence"/>
</dbReference>
<sequence length="496" mass="53279">MATAILYYHRLDLFKRDKDKLKRWPDLARIDSYLFATTCVYLATKATDCPRKVRDIINSANRIMTNRQFLPVDANYWKYRDSLFGAEMTILRILRFDFAVPLAYTLIVDYVLLLFGICNQDGSHPPPRPSPSPLQPPHMSESNLPSPNLVMLSPPSSSSPASPQIMSSTIPHLPPPSSASTDPSTSTYATTPAPPSTLMSSSRIKFKGPMMAMTAAVTASSSSPYPARSHPPLSRSSTSETLSSYNPDSDPDDDSDCEEPLDPIQAYRPPTLPAATPPAARSIVGVAWSIANDAHLRASVNQFVVEDVAVACVYLAIGIVDRQASDERMCHQPHASASDYERPSVETVCTTLGRTCDDAVYKTIEWLLQGELRSRFVDMTASSGPSTTPTTNTLDANHMHTSATVPTPLSIASSSGFLSAPGSTGSYSASSVSPVYEDYHLLGNNSGDKAGASGDAPTSVPDDGVIDPMRAFEAYAQQAGSAAQAARYGGGGRSLR</sequence>
<proteinExistence type="predicted"/>
<reference evidence="2 3" key="1">
    <citation type="submission" date="2016-07" db="EMBL/GenBank/DDBJ databases">
        <title>Pervasive Adenine N6-methylation of Active Genes in Fungi.</title>
        <authorList>
            <consortium name="DOE Joint Genome Institute"/>
            <person name="Mondo S.J."/>
            <person name="Dannebaum R.O."/>
            <person name="Kuo R.C."/>
            <person name="Labutti K."/>
            <person name="Haridas S."/>
            <person name="Kuo A."/>
            <person name="Salamov A."/>
            <person name="Ahrendt S.R."/>
            <person name="Lipzen A."/>
            <person name="Sullivan W."/>
            <person name="Andreopoulos W.B."/>
            <person name="Clum A."/>
            <person name="Lindquist E."/>
            <person name="Daum C."/>
            <person name="Ramamoorthy G.K."/>
            <person name="Gryganskyi A."/>
            <person name="Culley D."/>
            <person name="Magnuson J.K."/>
            <person name="James T.Y."/>
            <person name="O'Malley M.A."/>
            <person name="Stajich J.E."/>
            <person name="Spatafora J.W."/>
            <person name="Visel A."/>
            <person name="Grigoriev I.V."/>
        </authorList>
    </citation>
    <scope>NUCLEOTIDE SEQUENCE [LARGE SCALE GENOMIC DNA]</scope>
    <source>
        <strain evidence="2 3">PL171</strain>
    </source>
</reference>
<dbReference type="STRING" id="765915.A0A1Y2HGS9"/>
<evidence type="ECO:0008006" key="4">
    <source>
        <dbReference type="Google" id="ProtNLM"/>
    </source>
</evidence>
<dbReference type="AlphaFoldDB" id="A0A1Y2HGS9"/>
<feature type="region of interest" description="Disordered" evidence="1">
    <location>
        <begin position="219"/>
        <end position="274"/>
    </location>
</feature>
<gene>
    <name evidence="2" type="ORF">BCR44DRAFT_199463</name>
</gene>
<dbReference type="InterPro" id="IPR043198">
    <property type="entry name" value="Cyclin/Ssn8"/>
</dbReference>
<evidence type="ECO:0000313" key="3">
    <source>
        <dbReference type="Proteomes" id="UP000193411"/>
    </source>
</evidence>
<dbReference type="EMBL" id="MCFL01000033">
    <property type="protein sequence ID" value="ORZ33755.1"/>
    <property type="molecule type" value="Genomic_DNA"/>
</dbReference>
<dbReference type="InterPro" id="IPR036915">
    <property type="entry name" value="Cyclin-like_sf"/>
</dbReference>
<evidence type="ECO:0000313" key="2">
    <source>
        <dbReference type="EMBL" id="ORZ33755.1"/>
    </source>
</evidence>
<protein>
    <recommendedName>
        <fullName evidence="4">Cyclin N-terminal domain-containing protein</fullName>
    </recommendedName>
</protein>
<feature type="compositionally biased region" description="Pro residues" evidence="1">
    <location>
        <begin position="124"/>
        <end position="136"/>
    </location>
</feature>
<accession>A0A1Y2HGS9</accession>